<dbReference type="STRING" id="1838285.SCAL_001557"/>
<reference evidence="1" key="1">
    <citation type="submission" date="2016-05" db="EMBL/GenBank/DDBJ databases">
        <title>Microbial consortia oxidize butane by reversing methanogenesis.</title>
        <authorList>
            <person name="Laso-Perez R."/>
            <person name="Richter M."/>
            <person name="Wegener G."/>
            <person name="Musat F."/>
        </authorList>
    </citation>
    <scope>NUCLEOTIDE SEQUENCE [LARGE SCALE GENOMIC DNA]</scope>
    <source>
        <strain evidence="1">BOX2</strain>
    </source>
</reference>
<proteinExistence type="predicted"/>
<dbReference type="EMBL" id="LYOS01000005">
    <property type="protein sequence ID" value="OFV67288.1"/>
    <property type="molecule type" value="Genomic_DNA"/>
</dbReference>
<dbReference type="Proteomes" id="UP000186940">
    <property type="component" value="Unassembled WGS sequence"/>
</dbReference>
<protein>
    <submittedName>
        <fullName evidence="1">Uncharacterized protein</fullName>
    </submittedName>
</protein>
<organism evidence="1 2">
    <name type="scientific">Candidatus Syntropharchaeum caldarium</name>
    <dbReference type="NCBI Taxonomy" id="1838285"/>
    <lineage>
        <taxon>Archaea</taxon>
        <taxon>Methanobacteriati</taxon>
        <taxon>Methanobacteriota</taxon>
        <taxon>Stenosarchaea group</taxon>
        <taxon>Methanomicrobia</taxon>
        <taxon>Methanosarcinales</taxon>
        <taxon>ANME-2 cluster</taxon>
        <taxon>Candidatus Syntropharchaeum</taxon>
    </lineage>
</organism>
<keyword evidence="2" id="KW-1185">Reference proteome</keyword>
<evidence type="ECO:0000313" key="1">
    <source>
        <dbReference type="EMBL" id="OFV67288.1"/>
    </source>
</evidence>
<name>A0A1F2P7S4_9EURY</name>
<accession>A0A1F2P7S4</accession>
<gene>
    <name evidence="1" type="ORF">SCAL_001557</name>
</gene>
<dbReference type="AlphaFoldDB" id="A0A1F2P7S4"/>
<sequence length="47" mass="5168">MVKSIGSIVRFVGGIAGCDEIHPALKNKNTVMRTIDRFMIGDCRSMV</sequence>
<comment type="caution">
    <text evidence="1">The sequence shown here is derived from an EMBL/GenBank/DDBJ whole genome shotgun (WGS) entry which is preliminary data.</text>
</comment>
<evidence type="ECO:0000313" key="2">
    <source>
        <dbReference type="Proteomes" id="UP000186940"/>
    </source>
</evidence>